<feature type="compositionally biased region" description="Basic and acidic residues" evidence="1">
    <location>
        <begin position="189"/>
        <end position="202"/>
    </location>
</feature>
<feature type="compositionally biased region" description="Polar residues" evidence="1">
    <location>
        <begin position="562"/>
        <end position="571"/>
    </location>
</feature>
<feature type="compositionally biased region" description="Polar residues" evidence="1">
    <location>
        <begin position="449"/>
        <end position="463"/>
    </location>
</feature>
<feature type="compositionally biased region" description="Basic residues" evidence="1">
    <location>
        <begin position="293"/>
        <end position="305"/>
    </location>
</feature>
<feature type="region of interest" description="Disordered" evidence="1">
    <location>
        <begin position="168"/>
        <end position="209"/>
    </location>
</feature>
<proteinExistence type="predicted"/>
<protein>
    <submittedName>
        <fullName evidence="2">Uncharacterized protein</fullName>
    </submittedName>
</protein>
<feature type="compositionally biased region" description="Basic and acidic residues" evidence="1">
    <location>
        <begin position="330"/>
        <end position="342"/>
    </location>
</feature>
<dbReference type="EMBL" id="JAVRRJ010000006">
    <property type="protein sequence ID" value="KAK5083889.1"/>
    <property type="molecule type" value="Genomic_DNA"/>
</dbReference>
<evidence type="ECO:0000313" key="2">
    <source>
        <dbReference type="EMBL" id="KAK5083889.1"/>
    </source>
</evidence>
<feature type="compositionally biased region" description="Low complexity" evidence="1">
    <location>
        <begin position="316"/>
        <end position="328"/>
    </location>
</feature>
<feature type="region of interest" description="Disordered" evidence="1">
    <location>
        <begin position="1"/>
        <end position="33"/>
    </location>
</feature>
<feature type="region of interest" description="Disordered" evidence="1">
    <location>
        <begin position="529"/>
        <end position="592"/>
    </location>
</feature>
<feature type="compositionally biased region" description="Polar residues" evidence="1">
    <location>
        <begin position="1"/>
        <end position="10"/>
    </location>
</feature>
<feature type="compositionally biased region" description="Low complexity" evidence="1">
    <location>
        <begin position="529"/>
        <end position="540"/>
    </location>
</feature>
<reference evidence="2 3" key="1">
    <citation type="submission" date="2023-08" db="EMBL/GenBank/DDBJ databases">
        <title>Black Yeasts Isolated from many extreme environments.</title>
        <authorList>
            <person name="Coleine C."/>
            <person name="Stajich J.E."/>
            <person name="Selbmann L."/>
        </authorList>
    </citation>
    <scope>NUCLEOTIDE SEQUENCE [LARGE SCALE GENOMIC DNA]</scope>
    <source>
        <strain evidence="2 3">CCFEE 5910</strain>
    </source>
</reference>
<dbReference type="Proteomes" id="UP001309876">
    <property type="component" value="Unassembled WGS sequence"/>
</dbReference>
<gene>
    <name evidence="2" type="ORF">LTR05_006396</name>
</gene>
<evidence type="ECO:0000313" key="3">
    <source>
        <dbReference type="Proteomes" id="UP001309876"/>
    </source>
</evidence>
<feature type="region of interest" description="Disordered" evidence="1">
    <location>
        <begin position="272"/>
        <end position="383"/>
    </location>
</feature>
<organism evidence="2 3">
    <name type="scientific">Lithohypha guttulata</name>
    <dbReference type="NCBI Taxonomy" id="1690604"/>
    <lineage>
        <taxon>Eukaryota</taxon>
        <taxon>Fungi</taxon>
        <taxon>Dikarya</taxon>
        <taxon>Ascomycota</taxon>
        <taxon>Pezizomycotina</taxon>
        <taxon>Eurotiomycetes</taxon>
        <taxon>Chaetothyriomycetidae</taxon>
        <taxon>Chaetothyriales</taxon>
        <taxon>Trichomeriaceae</taxon>
        <taxon>Lithohypha</taxon>
    </lineage>
</organism>
<dbReference type="AlphaFoldDB" id="A0AAN7SX99"/>
<accession>A0AAN7SX99</accession>
<evidence type="ECO:0000256" key="1">
    <source>
        <dbReference type="SAM" id="MobiDB-lite"/>
    </source>
</evidence>
<name>A0AAN7SX99_9EURO</name>
<feature type="compositionally biased region" description="Basic and acidic residues" evidence="1">
    <location>
        <begin position="467"/>
        <end position="478"/>
    </location>
</feature>
<feature type="region of interest" description="Disordered" evidence="1">
    <location>
        <begin position="449"/>
        <end position="512"/>
    </location>
</feature>
<comment type="caution">
    <text evidence="2">The sequence shown here is derived from an EMBL/GenBank/DDBJ whole genome shotgun (WGS) entry which is preliminary data.</text>
</comment>
<sequence length="592" mass="65780">MHHNPSSSYMNILPHHSLPSPDYTGDSDSESEIAKELEQKRRDLDEEIVRFRALKDKEFKDFEADLKSRRRQKSVHQQHLQRDNCINHYEFIEHSPSSTPPTKCIPSAYEKKTRTSIKQLQPIRLMKPSTGPKVTTPTICLDKMNISCEHNLQSHASYSTPPIPVPTVTSGPGRVSPPSTCLATALPEQPRDKPPHSPDNKRPTASKALFAPGYLPLLDERYDSTDGQVEGIQTEPATPTDPSMIVSIAAHASSLPIESSLNESFQIPQAKRAYTSPSSINRSKLPPIIRTANGRKRTGGKRKHVTFQLADRVIVEPSSSYEEGPSPEANNDRFDTRDDNDSTRSSPSTNSDGEHTRPRFQRKSTPLDPFGRRKRPVETPEEEVGMLMGDLMYGSDAGDESFNVDPPIMLQEHDYFSPTHATYRSSSMIFARSATSEVVDTDDQVNKGISSLQNHRNSPTISQRIAFDNDPHIGRETSPKSIQSPRFPPPHSPNTKPTQTRRGGAFEDEDFLGHGNVGFFELDEELHTASGAGSTGHGTTQYKDEEMDIEENTTNKKRRTPDATSMGSSLPINIVRPGNSNISNSWAGRLGQ</sequence>
<keyword evidence="3" id="KW-1185">Reference proteome</keyword>